<evidence type="ECO:0000256" key="1">
    <source>
        <dbReference type="ARBA" id="ARBA00022741"/>
    </source>
</evidence>
<evidence type="ECO:0000259" key="3">
    <source>
        <dbReference type="PROSITE" id="PS50011"/>
    </source>
</evidence>
<dbReference type="PROSITE" id="PS50011">
    <property type="entry name" value="PROTEIN_KINASE_DOM"/>
    <property type="match status" value="1"/>
</dbReference>
<gene>
    <name evidence="4" type="ORF">BLA29_005768</name>
</gene>
<dbReference type="EMBL" id="MUJZ01005722">
    <property type="protein sequence ID" value="OTF83001.1"/>
    <property type="molecule type" value="Genomic_DNA"/>
</dbReference>
<evidence type="ECO:0000313" key="4">
    <source>
        <dbReference type="EMBL" id="OTF83001.1"/>
    </source>
</evidence>
<organism evidence="4 5">
    <name type="scientific">Euroglyphus maynei</name>
    <name type="common">Mayne's house dust mite</name>
    <dbReference type="NCBI Taxonomy" id="6958"/>
    <lineage>
        <taxon>Eukaryota</taxon>
        <taxon>Metazoa</taxon>
        <taxon>Ecdysozoa</taxon>
        <taxon>Arthropoda</taxon>
        <taxon>Chelicerata</taxon>
        <taxon>Arachnida</taxon>
        <taxon>Acari</taxon>
        <taxon>Acariformes</taxon>
        <taxon>Sarcoptiformes</taxon>
        <taxon>Astigmata</taxon>
        <taxon>Psoroptidia</taxon>
        <taxon>Analgoidea</taxon>
        <taxon>Pyroglyphidae</taxon>
        <taxon>Pyroglyphinae</taxon>
        <taxon>Euroglyphus</taxon>
    </lineage>
</organism>
<sequence>MSNEPNEFENVELYDQFYECKPAYWDVNNSTSVLSDLIVELFNNSKNNKDQHCMMNDEIINNKESLENYIIISLLENSTLHLPKQYDEVVYLGSGQQGVLCAARDRLTGKMVAIKKFDHPFKQSDDVESFLREFRILQFVNHPNVMNLLDAFPGDAQSLDQFEDVYLVTELMDHDLSIICNDRQHCLSHSEIAEIIFQILVGVQYLHRIGLVHGDLSPANIVVRRNRFDGHLELKIIDFSQTKSCRSWTNVNHQSLLSTRSYRAPEVILNMDNHFDYPIDVWSIGCIMAELLSKDVLFRGIKIHFYDGYVPVFATFLADNGQ</sequence>
<accession>A0A1Y3BPU6</accession>
<name>A0A1Y3BPU6_EURMA</name>
<comment type="caution">
    <text evidence="4">The sequence shown here is derived from an EMBL/GenBank/DDBJ whole genome shotgun (WGS) entry which is preliminary data.</text>
</comment>
<feature type="domain" description="Protein kinase" evidence="3">
    <location>
        <begin position="86"/>
        <end position="322"/>
    </location>
</feature>
<dbReference type="Gene3D" id="3.30.200.20">
    <property type="entry name" value="Phosphorylase Kinase, domain 1"/>
    <property type="match status" value="1"/>
</dbReference>
<dbReference type="InterPro" id="IPR011009">
    <property type="entry name" value="Kinase-like_dom_sf"/>
</dbReference>
<dbReference type="SUPFAM" id="SSF56112">
    <property type="entry name" value="Protein kinase-like (PK-like)"/>
    <property type="match status" value="1"/>
</dbReference>
<keyword evidence="5" id="KW-1185">Reference proteome</keyword>
<keyword evidence="2" id="KW-0067">ATP-binding</keyword>
<dbReference type="GO" id="GO:0004672">
    <property type="term" value="F:protein kinase activity"/>
    <property type="evidence" value="ECO:0007669"/>
    <property type="project" value="InterPro"/>
</dbReference>
<dbReference type="Gene3D" id="1.10.510.10">
    <property type="entry name" value="Transferase(Phosphotransferase) domain 1"/>
    <property type="match status" value="1"/>
</dbReference>
<dbReference type="GO" id="GO:0005524">
    <property type="term" value="F:ATP binding"/>
    <property type="evidence" value="ECO:0007669"/>
    <property type="project" value="UniProtKB-KW"/>
</dbReference>
<dbReference type="InterPro" id="IPR008266">
    <property type="entry name" value="Tyr_kinase_AS"/>
</dbReference>
<reference evidence="4 5" key="1">
    <citation type="submission" date="2017-03" db="EMBL/GenBank/DDBJ databases">
        <title>Genome Survey of Euroglyphus maynei.</title>
        <authorList>
            <person name="Arlian L.G."/>
            <person name="Morgan M.S."/>
            <person name="Rider S.D."/>
        </authorList>
    </citation>
    <scope>NUCLEOTIDE SEQUENCE [LARGE SCALE GENOMIC DNA]</scope>
    <source>
        <strain evidence="4">Arlian Lab</strain>
        <tissue evidence="4">Whole body</tissue>
    </source>
</reference>
<evidence type="ECO:0000256" key="2">
    <source>
        <dbReference type="ARBA" id="ARBA00022840"/>
    </source>
</evidence>
<dbReference type="AlphaFoldDB" id="A0A1Y3BPU6"/>
<keyword evidence="1" id="KW-0547">Nucleotide-binding</keyword>
<dbReference type="PROSITE" id="PS00109">
    <property type="entry name" value="PROTEIN_KINASE_TYR"/>
    <property type="match status" value="1"/>
</dbReference>
<dbReference type="OrthoDB" id="10396157at2759"/>
<protein>
    <recommendedName>
        <fullName evidence="3">Protein kinase domain-containing protein</fullName>
    </recommendedName>
</protein>
<dbReference type="InterPro" id="IPR000719">
    <property type="entry name" value="Prot_kinase_dom"/>
</dbReference>
<proteinExistence type="predicted"/>
<dbReference type="InterPro" id="IPR050117">
    <property type="entry name" value="MAPK"/>
</dbReference>
<dbReference type="Pfam" id="PF00069">
    <property type="entry name" value="Pkinase"/>
    <property type="match status" value="1"/>
</dbReference>
<dbReference type="Proteomes" id="UP000194236">
    <property type="component" value="Unassembled WGS sequence"/>
</dbReference>
<evidence type="ECO:0000313" key="5">
    <source>
        <dbReference type="Proteomes" id="UP000194236"/>
    </source>
</evidence>
<dbReference type="PANTHER" id="PTHR24055">
    <property type="entry name" value="MITOGEN-ACTIVATED PROTEIN KINASE"/>
    <property type="match status" value="1"/>
</dbReference>